<protein>
    <submittedName>
        <fullName evidence="4">Endonuclease/exonuclease/phosphatase family protein</fullName>
    </submittedName>
</protein>
<dbReference type="Gene3D" id="3.60.10.10">
    <property type="entry name" value="Endonuclease/exonuclease/phosphatase"/>
    <property type="match status" value="1"/>
</dbReference>
<evidence type="ECO:0000259" key="3">
    <source>
        <dbReference type="Pfam" id="PF03372"/>
    </source>
</evidence>
<dbReference type="SUPFAM" id="SSF56219">
    <property type="entry name" value="DNase I-like"/>
    <property type="match status" value="1"/>
</dbReference>
<dbReference type="GO" id="GO:0004519">
    <property type="term" value="F:endonuclease activity"/>
    <property type="evidence" value="ECO:0007669"/>
    <property type="project" value="UniProtKB-KW"/>
</dbReference>
<sequence>MTKFSNTLFLSSILSLGAALDMSATEVTFATFNVSMEAQNYLPQGKLGDGTVLPSLLRNDEQPQIKNIAHIIQIAQPDVLLLNEFDYISNPEHGIKAFIRNYLNKPQGTAPAIDYPYFYYSTVNTGQPSPYDLDNDGQITGIGADAWGFGFYPGQYGMVLLSKYPIDNAKVRTFQHFKWKDMPGFMPTKKDDGSAWYSSEAWAEFPLSSKSHWDVPLNINGKTVHVLVSHPTPPVFDGPENRNGIRNHDEIRFWVDYLTPAHSAYIYDDNGVKGGLDNTARFVLMGDQNSSVDGEGDAIHAAIKTLYNHPRINNSQPPQSKGGAEHTPDNPNAAHHTAGWRMRADYVLPSKAGITLKDSGVFWPVKADPLYPLVGSRGASSDHRLVWVKLELSAD</sequence>
<dbReference type="Proteomes" id="UP001231109">
    <property type="component" value="Unassembled WGS sequence"/>
</dbReference>
<keyword evidence="4" id="KW-0540">Nuclease</keyword>
<proteinExistence type="predicted"/>
<dbReference type="RefSeq" id="WP_305976928.1">
    <property type="nucleotide sequence ID" value="NZ_JAPJDZ010000058.1"/>
</dbReference>
<reference evidence="4 5" key="1">
    <citation type="submission" date="2022-11" db="EMBL/GenBank/DDBJ databases">
        <title>Viruses from the air-sea interface of a natural surface slick.</title>
        <authorList>
            <person name="Rahlff J."/>
            <person name="Holmfeldt K."/>
        </authorList>
    </citation>
    <scope>NUCLEOTIDE SEQUENCE [LARGE SCALE GENOMIC DNA]</scope>
    <source>
        <strain evidence="4 5">SMS4</strain>
    </source>
</reference>
<keyword evidence="5" id="KW-1185">Reference proteome</keyword>
<keyword evidence="4" id="KW-0255">Endonuclease</keyword>
<name>A0ABT9I2N5_9GAMM</name>
<keyword evidence="4" id="KW-0378">Hydrolase</keyword>
<evidence type="ECO:0000256" key="1">
    <source>
        <dbReference type="SAM" id="MobiDB-lite"/>
    </source>
</evidence>
<feature type="domain" description="Endonuclease/exonuclease/phosphatase" evidence="3">
    <location>
        <begin position="30"/>
        <end position="383"/>
    </location>
</feature>
<feature type="region of interest" description="Disordered" evidence="1">
    <location>
        <begin position="309"/>
        <end position="335"/>
    </location>
</feature>
<dbReference type="InterPro" id="IPR005135">
    <property type="entry name" value="Endo/exonuclease/phosphatase"/>
</dbReference>
<dbReference type="InterPro" id="IPR036691">
    <property type="entry name" value="Endo/exonu/phosph_ase_sf"/>
</dbReference>
<evidence type="ECO:0000313" key="4">
    <source>
        <dbReference type="EMBL" id="MDP5137652.1"/>
    </source>
</evidence>
<evidence type="ECO:0000313" key="5">
    <source>
        <dbReference type="Proteomes" id="UP001231109"/>
    </source>
</evidence>
<evidence type="ECO:0000256" key="2">
    <source>
        <dbReference type="SAM" id="SignalP"/>
    </source>
</evidence>
<dbReference type="Pfam" id="PF03372">
    <property type="entry name" value="Exo_endo_phos"/>
    <property type="match status" value="1"/>
</dbReference>
<accession>A0ABT9I2N5</accession>
<feature type="signal peptide" evidence="2">
    <location>
        <begin position="1"/>
        <end position="24"/>
    </location>
</feature>
<organism evidence="4 5">
    <name type="scientific">Rheinheimera baltica</name>
    <dbReference type="NCBI Taxonomy" id="67576"/>
    <lineage>
        <taxon>Bacteria</taxon>
        <taxon>Pseudomonadati</taxon>
        <taxon>Pseudomonadota</taxon>
        <taxon>Gammaproteobacteria</taxon>
        <taxon>Chromatiales</taxon>
        <taxon>Chromatiaceae</taxon>
        <taxon>Rheinheimera</taxon>
    </lineage>
</organism>
<gene>
    <name evidence="4" type="ORF">ORJ04_16975</name>
</gene>
<dbReference type="EMBL" id="JAPJDZ010000058">
    <property type="protein sequence ID" value="MDP5137652.1"/>
    <property type="molecule type" value="Genomic_DNA"/>
</dbReference>
<keyword evidence="2" id="KW-0732">Signal</keyword>
<comment type="caution">
    <text evidence="4">The sequence shown here is derived from an EMBL/GenBank/DDBJ whole genome shotgun (WGS) entry which is preliminary data.</text>
</comment>
<feature type="chain" id="PRO_5045566124" evidence="2">
    <location>
        <begin position="25"/>
        <end position="395"/>
    </location>
</feature>